<dbReference type="RefSeq" id="WP_231061401.1">
    <property type="nucleotide sequence ID" value="NZ_JAJNOR010000001.1"/>
</dbReference>
<dbReference type="Proteomes" id="UP001299265">
    <property type="component" value="Unassembled WGS sequence"/>
</dbReference>
<dbReference type="PANTHER" id="PTHR43095">
    <property type="entry name" value="SUGAR KINASE"/>
    <property type="match status" value="1"/>
</dbReference>
<keyword evidence="2" id="KW-0808">Transferase</keyword>
<dbReference type="InterPro" id="IPR018484">
    <property type="entry name" value="FGGY_N"/>
</dbReference>
<dbReference type="PANTHER" id="PTHR43095:SF5">
    <property type="entry name" value="XYLULOSE KINASE"/>
    <property type="match status" value="1"/>
</dbReference>
<evidence type="ECO:0000256" key="3">
    <source>
        <dbReference type="ARBA" id="ARBA00022777"/>
    </source>
</evidence>
<keyword evidence="3" id="KW-0418">Kinase</keyword>
<evidence type="ECO:0000256" key="2">
    <source>
        <dbReference type="ARBA" id="ARBA00022679"/>
    </source>
</evidence>
<evidence type="ECO:0008006" key="8">
    <source>
        <dbReference type="Google" id="ProtNLM"/>
    </source>
</evidence>
<evidence type="ECO:0000259" key="5">
    <source>
        <dbReference type="Pfam" id="PF02782"/>
    </source>
</evidence>
<organism evidence="6 7">
    <name type="scientific">Lientehia hominis</name>
    <dbReference type="NCBI Taxonomy" id="2897778"/>
    <lineage>
        <taxon>Bacteria</taxon>
        <taxon>Bacillati</taxon>
        <taxon>Bacillota</taxon>
        <taxon>Clostridia</taxon>
        <taxon>Lachnospirales</taxon>
        <taxon>Lachnospiraceae</taxon>
        <taxon>Lientehia</taxon>
    </lineage>
</organism>
<evidence type="ECO:0000259" key="4">
    <source>
        <dbReference type="Pfam" id="PF00370"/>
    </source>
</evidence>
<accession>A0AAP2W7V9</accession>
<protein>
    <recommendedName>
        <fullName evidence="8">Glycerol kinase</fullName>
    </recommendedName>
</protein>
<evidence type="ECO:0000256" key="1">
    <source>
        <dbReference type="ARBA" id="ARBA00009156"/>
    </source>
</evidence>
<gene>
    <name evidence="6" type="ORF">LQE92_02360</name>
</gene>
<name>A0AAP2W7V9_9FIRM</name>
<evidence type="ECO:0000313" key="7">
    <source>
        <dbReference type="Proteomes" id="UP001299265"/>
    </source>
</evidence>
<feature type="domain" description="Carbohydrate kinase FGGY N-terminal" evidence="4">
    <location>
        <begin position="4"/>
        <end position="243"/>
    </location>
</feature>
<dbReference type="GO" id="GO:0005975">
    <property type="term" value="P:carbohydrate metabolic process"/>
    <property type="evidence" value="ECO:0007669"/>
    <property type="project" value="InterPro"/>
</dbReference>
<keyword evidence="7" id="KW-1185">Reference proteome</keyword>
<sequence>MDFIGIDVGTSGCKASVISEMGGVLKSARSEYKLSGGQSGLAVLSLTAVWNSVKAVLKELAPAAAGARAAMVSSLGETLALVDKNGQLLLDDGITYMDRRNTEVWSRLKHRIPQEELYLTTGKTEPQIAAVNQYTYWKETKPEIFEKADQIFFIDSYIAYLLCGEAMIDYSAASNTMCFDINSFEWSGSIAERYEMDLGLFPQIGRAGTRLGTVRKKWREELGLPADMEILAGCHDQISAAVGGGAVRPGDAVLGEGSTEALNLLTDREGADRIRQAHLPMEPFVKKGMYVSLLSRLMHGNCLKWFIRNFAEALSAKCEKEGRSVYDDLNRNCAGLSGDIVFLPYLSSTCFTDIGQPMGSFIGMDAGSTVYHLYRGMLEGLCCESAEMFQLLDDYGIPADGVTAVGGVSRSAVYMQMKADITRKEIEVLKHAEAGVRGLAMLCAVEFGCCSGLEEAGRLFRETMCRYVPKKDSSGILERHRRLSKAVRTVYSELQNQHYD</sequence>
<dbReference type="AlphaFoldDB" id="A0AAP2W7V9"/>
<dbReference type="InterPro" id="IPR018485">
    <property type="entry name" value="FGGY_C"/>
</dbReference>
<dbReference type="PIRSF" id="PIRSF000538">
    <property type="entry name" value="GlpK"/>
    <property type="match status" value="1"/>
</dbReference>
<dbReference type="InterPro" id="IPR043129">
    <property type="entry name" value="ATPase_NBD"/>
</dbReference>
<comment type="caution">
    <text evidence="6">The sequence shown here is derived from an EMBL/GenBank/DDBJ whole genome shotgun (WGS) entry which is preliminary data.</text>
</comment>
<dbReference type="GO" id="GO:0016301">
    <property type="term" value="F:kinase activity"/>
    <property type="evidence" value="ECO:0007669"/>
    <property type="project" value="UniProtKB-KW"/>
</dbReference>
<dbReference type="InterPro" id="IPR000577">
    <property type="entry name" value="Carb_kinase_FGGY"/>
</dbReference>
<dbReference type="Gene3D" id="3.30.420.40">
    <property type="match status" value="2"/>
</dbReference>
<dbReference type="InterPro" id="IPR050406">
    <property type="entry name" value="FGGY_Carb_Kinase"/>
</dbReference>
<proteinExistence type="inferred from homology"/>
<dbReference type="SUPFAM" id="SSF53067">
    <property type="entry name" value="Actin-like ATPase domain"/>
    <property type="match status" value="2"/>
</dbReference>
<evidence type="ECO:0000313" key="6">
    <source>
        <dbReference type="EMBL" id="MCD2491470.1"/>
    </source>
</evidence>
<dbReference type="EMBL" id="JAJNOR010000001">
    <property type="protein sequence ID" value="MCD2491470.1"/>
    <property type="molecule type" value="Genomic_DNA"/>
</dbReference>
<dbReference type="Pfam" id="PF02782">
    <property type="entry name" value="FGGY_C"/>
    <property type="match status" value="1"/>
</dbReference>
<dbReference type="CDD" id="cd07773">
    <property type="entry name" value="ASKHA_NBD_FGGY_FK"/>
    <property type="match status" value="1"/>
</dbReference>
<comment type="similarity">
    <text evidence="1">Belongs to the FGGY kinase family.</text>
</comment>
<feature type="domain" description="Carbohydrate kinase FGGY C-terminal" evidence="5">
    <location>
        <begin position="289"/>
        <end position="445"/>
    </location>
</feature>
<reference evidence="6 7" key="1">
    <citation type="submission" date="2021-11" db="EMBL/GenBank/DDBJ databases">
        <title>Lacrimispora sp. nov. NSJ-141 isolated from human feces.</title>
        <authorList>
            <person name="Abdugheni R."/>
        </authorList>
    </citation>
    <scope>NUCLEOTIDE SEQUENCE [LARGE SCALE GENOMIC DNA]</scope>
    <source>
        <strain evidence="6 7">NSJ-141</strain>
    </source>
</reference>
<dbReference type="Pfam" id="PF00370">
    <property type="entry name" value="FGGY_N"/>
    <property type="match status" value="1"/>
</dbReference>